<proteinExistence type="predicted"/>
<dbReference type="InterPro" id="IPR025338">
    <property type="entry name" value="DUF4244"/>
</dbReference>
<keyword evidence="1" id="KW-1133">Transmembrane helix</keyword>
<dbReference type="EMBL" id="JBHLSV010000027">
    <property type="protein sequence ID" value="MFC0675599.1"/>
    <property type="molecule type" value="Genomic_DNA"/>
</dbReference>
<protein>
    <submittedName>
        <fullName evidence="2">DUF4244 domain-containing protein</fullName>
    </submittedName>
</protein>
<comment type="caution">
    <text evidence="2">The sequence shown here is derived from an EMBL/GenBank/DDBJ whole genome shotgun (WGS) entry which is preliminary data.</text>
</comment>
<dbReference type="Proteomes" id="UP001589793">
    <property type="component" value="Unassembled WGS sequence"/>
</dbReference>
<reference evidence="2 3" key="1">
    <citation type="submission" date="2024-09" db="EMBL/GenBank/DDBJ databases">
        <authorList>
            <person name="Sun Q."/>
            <person name="Mori K."/>
        </authorList>
    </citation>
    <scope>NUCLEOTIDE SEQUENCE [LARGE SCALE GENOMIC DNA]</scope>
    <source>
        <strain evidence="2 3">CICC 10874</strain>
    </source>
</reference>
<feature type="transmembrane region" description="Helical" evidence="1">
    <location>
        <begin position="82"/>
        <end position="100"/>
    </location>
</feature>
<keyword evidence="1" id="KW-0472">Membrane</keyword>
<organism evidence="2 3">
    <name type="scientific">Brachybacterium hainanense</name>
    <dbReference type="NCBI Taxonomy" id="1541174"/>
    <lineage>
        <taxon>Bacteria</taxon>
        <taxon>Bacillati</taxon>
        <taxon>Actinomycetota</taxon>
        <taxon>Actinomycetes</taxon>
        <taxon>Micrococcales</taxon>
        <taxon>Dermabacteraceae</taxon>
        <taxon>Brachybacterium</taxon>
    </lineage>
</organism>
<dbReference type="RefSeq" id="WP_376982630.1">
    <property type="nucleotide sequence ID" value="NZ_JBHLSV010000027.1"/>
</dbReference>
<evidence type="ECO:0000313" key="2">
    <source>
        <dbReference type="EMBL" id="MFC0675599.1"/>
    </source>
</evidence>
<evidence type="ECO:0000313" key="3">
    <source>
        <dbReference type="Proteomes" id="UP001589793"/>
    </source>
</evidence>
<sequence length="121" mass="12137">MSAILTPTGPVPAHPVAGGLALARPPARCAPIPVADELSCTLAPIPEGPPGPADVSAALTEIEEPWLSDALADETGASTAEYAITVLAACGFAAVLVVLLKSGEVRELLMSIITTALSLGR</sequence>
<keyword evidence="1" id="KW-0812">Transmembrane</keyword>
<evidence type="ECO:0000256" key="1">
    <source>
        <dbReference type="SAM" id="Phobius"/>
    </source>
</evidence>
<name>A0ABV6RF48_9MICO</name>
<keyword evidence="3" id="KW-1185">Reference proteome</keyword>
<dbReference type="Pfam" id="PF14029">
    <property type="entry name" value="DUF4244"/>
    <property type="match status" value="1"/>
</dbReference>
<gene>
    <name evidence="2" type="ORF">ACFFF6_16735</name>
</gene>
<accession>A0ABV6RF48</accession>